<evidence type="ECO:0000313" key="3">
    <source>
        <dbReference type="Proteomes" id="UP000000503"/>
    </source>
</evidence>
<dbReference type="KEGG" id="scd:Spica_1001"/>
<dbReference type="RefSeq" id="WP_013968462.1">
    <property type="nucleotide sequence ID" value="NC_015732.1"/>
</dbReference>
<name>F8EXC4_GRAC1</name>
<dbReference type="OrthoDB" id="9817138at2"/>
<evidence type="ECO:0000256" key="1">
    <source>
        <dbReference type="SAM" id="SignalP"/>
    </source>
</evidence>
<feature type="signal peptide" evidence="1">
    <location>
        <begin position="1"/>
        <end position="25"/>
    </location>
</feature>
<dbReference type="eggNOG" id="ENOG503296F">
    <property type="taxonomic scope" value="Bacteria"/>
</dbReference>
<dbReference type="EMBL" id="CP002868">
    <property type="protein sequence ID" value="AEJ19151.1"/>
    <property type="molecule type" value="Genomic_DNA"/>
</dbReference>
<accession>F8EXC4</accession>
<protein>
    <submittedName>
        <fullName evidence="2">Uncharacterized protein</fullName>
    </submittedName>
</protein>
<proteinExistence type="predicted"/>
<keyword evidence="1" id="KW-0732">Signal</keyword>
<evidence type="ECO:0000313" key="2">
    <source>
        <dbReference type="EMBL" id="AEJ19151.1"/>
    </source>
</evidence>
<sequence>MKGIPPRRFFGLLFLLAAGSFRLFAQEQSAQELKGQAVLQVDERTVLLLWSQNSSGMPRSDAAQYMTYLIQSLRSALNEAGYPTVDNLQIDSLTDKPSELALTYGKERALRWVFILNLTLSDRSLSWTIGAYDTKREALRASDSFSTFPGLSALPSLDDSARGLVQAWLASIAADPEVVNLAEYSQLFTGPQDGIEVWYGPAKTGVLAGTLEGGTLEGRYLPFPQDQPLFITLYKEGFWPRSMILPKGVTSKTIKLPALQKQSVHVWGVGTGRGRLLGATYFYRYYPLPDRLFFRFDNAFWAGYNFTPGSVPFWHDELRFGMGLYLQDPVDSALRLAIGTGGSGIISYLPGLEEGSVSTNLDMLLDPIWFSLEYHFPRWALFTEFRLPYATGSGFLSQGWLEASNGGPFFLIGVLFK</sequence>
<feature type="chain" id="PRO_5003376543" evidence="1">
    <location>
        <begin position="26"/>
        <end position="417"/>
    </location>
</feature>
<dbReference type="HOGENOM" id="CLU_658787_0_0_12"/>
<keyword evidence="3" id="KW-1185">Reference proteome</keyword>
<reference evidence="3" key="1">
    <citation type="journal article" date="2013" name="Stand. Genomic Sci.">
        <title>Genome sequence of the thermophilic fresh-water bacterium Spirochaeta caldaria type strain (H1(T)), reclassification of Spirochaeta caldaria, Spirochaeta stenostrepta, and Spirochaeta zuelzerae in the genus Treponema as Treponema caldaria comb. nov., Treponema stenostrepta comb. nov., and Treponema zuelzerae comb. nov., and emendation of the genus Treponema.</title>
        <authorList>
            <person name="Abt B."/>
            <person name="Goker M."/>
            <person name="Scheuner C."/>
            <person name="Han C."/>
            <person name="Lu M."/>
            <person name="Misra M."/>
            <person name="Lapidus A."/>
            <person name="Nolan M."/>
            <person name="Lucas S."/>
            <person name="Hammon N."/>
            <person name="Deshpande S."/>
            <person name="Cheng J.F."/>
            <person name="Tapia R."/>
            <person name="Goodwin L.A."/>
            <person name="Pitluck S."/>
            <person name="Liolios K."/>
            <person name="Pagani I."/>
            <person name="Ivanova N."/>
            <person name="Mavromatis K."/>
            <person name="Mikhailova N."/>
            <person name="Huntemann M."/>
            <person name="Pati A."/>
            <person name="Chen A."/>
            <person name="Palaniappan K."/>
            <person name="Land M."/>
            <person name="Hauser L."/>
            <person name="Jeffries C.D."/>
            <person name="Rohde M."/>
            <person name="Spring S."/>
            <person name="Gronow S."/>
            <person name="Detter J.C."/>
            <person name="Bristow J."/>
            <person name="Eisen J.A."/>
            <person name="Markowitz V."/>
            <person name="Hugenholtz P."/>
            <person name="Kyrpides N.C."/>
            <person name="Woyke T."/>
            <person name="Klenk H.P."/>
        </authorList>
    </citation>
    <scope>NUCLEOTIDE SEQUENCE</scope>
    <source>
        <strain evidence="3">ATCC 51460 / DSM 7334 / H1</strain>
    </source>
</reference>
<gene>
    <name evidence="2" type="ordered locus">Spica_1001</name>
</gene>
<organism evidence="2 3">
    <name type="scientific">Gracilinema caldarium (strain ATCC 51460 / DSM 7334 / H1)</name>
    <name type="common">Treponema caldarium</name>
    <dbReference type="NCBI Taxonomy" id="744872"/>
    <lineage>
        <taxon>Bacteria</taxon>
        <taxon>Pseudomonadati</taxon>
        <taxon>Spirochaetota</taxon>
        <taxon>Spirochaetia</taxon>
        <taxon>Spirochaetales</taxon>
        <taxon>Breznakiellaceae</taxon>
        <taxon>Gracilinema</taxon>
    </lineage>
</organism>
<dbReference type="Proteomes" id="UP000000503">
    <property type="component" value="Chromosome"/>
</dbReference>
<dbReference type="STRING" id="744872.Spica_1001"/>
<dbReference type="AlphaFoldDB" id="F8EXC4"/>